<dbReference type="Proteomes" id="UP001209317">
    <property type="component" value="Unassembled WGS sequence"/>
</dbReference>
<dbReference type="GO" id="GO:0016773">
    <property type="term" value="F:phosphotransferase activity, alcohol group as acceptor"/>
    <property type="evidence" value="ECO:0007669"/>
    <property type="project" value="InterPro"/>
</dbReference>
<dbReference type="GO" id="GO:0016301">
    <property type="term" value="F:kinase activity"/>
    <property type="evidence" value="ECO:0007669"/>
    <property type="project" value="UniProtKB-KW"/>
</dbReference>
<dbReference type="PANTHER" id="PTHR30605:SF0">
    <property type="entry name" value="ANHYDRO-N-ACETYLMURAMIC ACID KINASE"/>
    <property type="match status" value="1"/>
</dbReference>
<evidence type="ECO:0000313" key="2">
    <source>
        <dbReference type="Proteomes" id="UP001209317"/>
    </source>
</evidence>
<dbReference type="GO" id="GO:0006040">
    <property type="term" value="P:amino sugar metabolic process"/>
    <property type="evidence" value="ECO:0007669"/>
    <property type="project" value="InterPro"/>
</dbReference>
<keyword evidence="1" id="KW-0808">Transferase</keyword>
<dbReference type="RefSeq" id="WP_263036911.1">
    <property type="nucleotide sequence ID" value="NZ_JAOTPL010000002.1"/>
</dbReference>
<protein>
    <submittedName>
        <fullName evidence="1">Anhydro-N-acetylmuramic acid kinase</fullName>
    </submittedName>
</protein>
<dbReference type="EMBL" id="JAOTPL010000002">
    <property type="protein sequence ID" value="MCU7693426.1"/>
    <property type="molecule type" value="Genomic_DNA"/>
</dbReference>
<gene>
    <name evidence="1" type="ORF">OD355_02710</name>
</gene>
<dbReference type="SUPFAM" id="SSF53067">
    <property type="entry name" value="Actin-like ATPase domain"/>
    <property type="match status" value="1"/>
</dbReference>
<name>A0AAE3ILY9_9BACT</name>
<dbReference type="Gene3D" id="3.30.420.40">
    <property type="match status" value="2"/>
</dbReference>
<organism evidence="1 2">
    <name type="scientific">Haoranjiania flava</name>
    <dbReference type="NCBI Taxonomy" id="1856322"/>
    <lineage>
        <taxon>Bacteria</taxon>
        <taxon>Pseudomonadati</taxon>
        <taxon>Bacteroidota</taxon>
        <taxon>Chitinophagia</taxon>
        <taxon>Chitinophagales</taxon>
        <taxon>Chitinophagaceae</taxon>
        <taxon>Haoranjiania</taxon>
    </lineage>
</organism>
<dbReference type="AlphaFoldDB" id="A0AAE3ILY9"/>
<reference evidence="1" key="1">
    <citation type="submission" date="2022-10" db="EMBL/GenBank/DDBJ databases">
        <authorList>
            <person name="Kim H.S."/>
            <person name="Kim J.-S."/>
            <person name="Suh M.K."/>
            <person name="Eom M.K."/>
            <person name="Lee J.-S."/>
        </authorList>
    </citation>
    <scope>NUCLEOTIDE SEQUENCE</scope>
    <source>
        <strain evidence="1">LIP-5</strain>
    </source>
</reference>
<dbReference type="Pfam" id="PF03702">
    <property type="entry name" value="AnmK"/>
    <property type="match status" value="1"/>
</dbReference>
<keyword evidence="2" id="KW-1185">Reference proteome</keyword>
<comment type="caution">
    <text evidence="1">The sequence shown here is derived from an EMBL/GenBank/DDBJ whole genome shotgun (WGS) entry which is preliminary data.</text>
</comment>
<evidence type="ECO:0000313" key="1">
    <source>
        <dbReference type="EMBL" id="MCU7693426.1"/>
    </source>
</evidence>
<sequence length="364" mass="39539">MIYRALGLMSGSSLDGLDMALVEFEEAGRKWNYKVLASGCTAYPHEMKARLAASTALSAADYLQLDADLGRLIGSMVNDFIQTNKLEHRVQLIALHGHTTFHQPQNGFTAWLGNAAQVAAATKINVVSDLRAMDVALGGQGAPIVPMGEKLLFPGYKYFMNIGGIANISALTNDAYAAFDVCPANKVLNMLAAQKSLDYDMDGRLAAAGNIDTELLSALNKLEYYTQPYPKSLANDFGIETVYPMVDAAPVSLEDKMRTYVEHIALQTGYALSSLRKHAGANDTMMITGGGAMNSFLVKRISETLKPYGIDTFIPDNETIAYKEAIVMALLATLRWREENTVMHEITGASRSSIGGAVWIGQEY</sequence>
<dbReference type="GO" id="GO:0005524">
    <property type="term" value="F:ATP binding"/>
    <property type="evidence" value="ECO:0007669"/>
    <property type="project" value="InterPro"/>
</dbReference>
<dbReference type="InterPro" id="IPR043129">
    <property type="entry name" value="ATPase_NBD"/>
</dbReference>
<accession>A0AAE3ILY9</accession>
<keyword evidence="1" id="KW-0418">Kinase</keyword>
<dbReference type="InterPro" id="IPR005338">
    <property type="entry name" value="Anhydro_N_Ac-Mur_kinase"/>
</dbReference>
<dbReference type="GO" id="GO:0009254">
    <property type="term" value="P:peptidoglycan turnover"/>
    <property type="evidence" value="ECO:0007669"/>
    <property type="project" value="InterPro"/>
</dbReference>
<dbReference type="PANTHER" id="PTHR30605">
    <property type="entry name" value="ANHYDRO-N-ACETYLMURAMIC ACID KINASE"/>
    <property type="match status" value="1"/>
</dbReference>
<proteinExistence type="predicted"/>